<dbReference type="PROSITE" id="PS50928">
    <property type="entry name" value="ABC_TM1"/>
    <property type="match status" value="1"/>
</dbReference>
<keyword evidence="3" id="KW-1003">Cell membrane</keyword>
<evidence type="ECO:0000256" key="5">
    <source>
        <dbReference type="ARBA" id="ARBA00022989"/>
    </source>
</evidence>
<sequence>MSQPLITAPVADTGDTEPAGHTGDTAVRGRRRAGSGLRLPGHRRRAARTRETGVDRMFLFCTYLLLCTFLAVVLLPLLHIVASSFSSPIAVSSGQVFLWPVDFTLRGYRTALSDPAIITGFLNSFFYTGVGTLISVTLTIAIAYPLSRKELFGRGPIMGAVLLTMLFSGGLIPTYLVVQQLGLIDTRWAMVVPQAIGVWQVVIASTYFRTMIPDELYEAAQLDGCGDLRFLWKVVLPLAKPMIAVVALMYAITQWNSYFDALLYLKDADLYPLQLVLRNILILNTNTNGATDAAAMIERQQLADLLKYSLIVIASVPVLVIYPFVARHFTKGIMIGAVKG</sequence>
<comment type="subcellular location">
    <subcellularLocation>
        <location evidence="1">Cell membrane</location>
        <topology evidence="1">Multi-pass membrane protein</topology>
    </subcellularLocation>
</comment>
<feature type="transmembrane region" description="Helical" evidence="8">
    <location>
        <begin position="125"/>
        <end position="144"/>
    </location>
</feature>
<feature type="transmembrane region" description="Helical" evidence="8">
    <location>
        <begin position="58"/>
        <end position="82"/>
    </location>
</feature>
<evidence type="ECO:0000256" key="4">
    <source>
        <dbReference type="ARBA" id="ARBA00022692"/>
    </source>
</evidence>
<proteinExistence type="predicted"/>
<keyword evidence="6 8" id="KW-0472">Membrane</keyword>
<evidence type="ECO:0000259" key="9">
    <source>
        <dbReference type="PROSITE" id="PS50928"/>
    </source>
</evidence>
<dbReference type="Proteomes" id="UP000253741">
    <property type="component" value="Unassembled WGS sequence"/>
</dbReference>
<dbReference type="AlphaFoldDB" id="A0A370BH12"/>
<evidence type="ECO:0000256" key="1">
    <source>
        <dbReference type="ARBA" id="ARBA00004651"/>
    </source>
</evidence>
<name>A0A370BH12_9ACTN</name>
<evidence type="ECO:0000256" key="2">
    <source>
        <dbReference type="ARBA" id="ARBA00022448"/>
    </source>
</evidence>
<dbReference type="CDD" id="cd06261">
    <property type="entry name" value="TM_PBP2"/>
    <property type="match status" value="1"/>
</dbReference>
<protein>
    <submittedName>
        <fullName evidence="10">Carbohydrate ABC transporter permease</fullName>
    </submittedName>
</protein>
<evidence type="ECO:0000313" key="11">
    <source>
        <dbReference type="Proteomes" id="UP000253741"/>
    </source>
</evidence>
<dbReference type="PANTHER" id="PTHR43744:SF9">
    <property type="entry name" value="POLYGALACTURONAN_RHAMNOGALACTURONAN TRANSPORT SYSTEM PERMEASE PROTEIN YTCP"/>
    <property type="match status" value="1"/>
</dbReference>
<feature type="transmembrane region" description="Helical" evidence="8">
    <location>
        <begin position="188"/>
        <end position="209"/>
    </location>
</feature>
<evidence type="ECO:0000256" key="6">
    <source>
        <dbReference type="ARBA" id="ARBA00023136"/>
    </source>
</evidence>
<dbReference type="InterPro" id="IPR000515">
    <property type="entry name" value="MetI-like"/>
</dbReference>
<keyword evidence="11" id="KW-1185">Reference proteome</keyword>
<organism evidence="10 11">
    <name type="scientific">Streptomyces corynorhini</name>
    <dbReference type="NCBI Taxonomy" id="2282652"/>
    <lineage>
        <taxon>Bacteria</taxon>
        <taxon>Bacillati</taxon>
        <taxon>Actinomycetota</taxon>
        <taxon>Actinomycetes</taxon>
        <taxon>Kitasatosporales</taxon>
        <taxon>Streptomycetaceae</taxon>
        <taxon>Streptomyces</taxon>
    </lineage>
</organism>
<evidence type="ECO:0000256" key="7">
    <source>
        <dbReference type="SAM" id="MobiDB-lite"/>
    </source>
</evidence>
<feature type="transmembrane region" description="Helical" evidence="8">
    <location>
        <begin position="305"/>
        <end position="325"/>
    </location>
</feature>
<dbReference type="RefSeq" id="WP_114622053.1">
    <property type="nucleotide sequence ID" value="NZ_QQNA01000015.1"/>
</dbReference>
<dbReference type="GO" id="GO:0055085">
    <property type="term" value="P:transmembrane transport"/>
    <property type="evidence" value="ECO:0007669"/>
    <property type="project" value="InterPro"/>
</dbReference>
<feature type="transmembrane region" description="Helical" evidence="8">
    <location>
        <begin position="156"/>
        <end position="176"/>
    </location>
</feature>
<dbReference type="EMBL" id="QQNA01000015">
    <property type="protein sequence ID" value="RDG39619.1"/>
    <property type="molecule type" value="Genomic_DNA"/>
</dbReference>
<keyword evidence="4 8" id="KW-0812">Transmembrane</keyword>
<dbReference type="Gene3D" id="1.10.3720.10">
    <property type="entry name" value="MetI-like"/>
    <property type="match status" value="1"/>
</dbReference>
<keyword evidence="5 8" id="KW-1133">Transmembrane helix</keyword>
<keyword evidence="2" id="KW-0813">Transport</keyword>
<comment type="caution">
    <text evidence="10">The sequence shown here is derived from an EMBL/GenBank/DDBJ whole genome shotgun (WGS) entry which is preliminary data.</text>
</comment>
<evidence type="ECO:0000313" key="10">
    <source>
        <dbReference type="EMBL" id="RDG39619.1"/>
    </source>
</evidence>
<feature type="domain" description="ABC transmembrane type-1" evidence="9">
    <location>
        <begin position="121"/>
        <end position="323"/>
    </location>
</feature>
<feature type="transmembrane region" description="Helical" evidence="8">
    <location>
        <begin position="230"/>
        <end position="252"/>
    </location>
</feature>
<dbReference type="InterPro" id="IPR035906">
    <property type="entry name" value="MetI-like_sf"/>
</dbReference>
<accession>A0A370BH12</accession>
<dbReference type="OrthoDB" id="9810086at2"/>
<dbReference type="SUPFAM" id="SSF161098">
    <property type="entry name" value="MetI-like"/>
    <property type="match status" value="1"/>
</dbReference>
<feature type="region of interest" description="Disordered" evidence="7">
    <location>
        <begin position="1"/>
        <end position="27"/>
    </location>
</feature>
<reference evidence="10 11" key="1">
    <citation type="submission" date="2018-07" db="EMBL/GenBank/DDBJ databases">
        <title>Streptomyces species from bats.</title>
        <authorList>
            <person name="Dunlap C."/>
        </authorList>
    </citation>
    <scope>NUCLEOTIDE SEQUENCE [LARGE SCALE GENOMIC DNA]</scope>
    <source>
        <strain evidence="10 11">AC230</strain>
    </source>
</reference>
<evidence type="ECO:0000256" key="8">
    <source>
        <dbReference type="SAM" id="Phobius"/>
    </source>
</evidence>
<dbReference type="GO" id="GO:0005886">
    <property type="term" value="C:plasma membrane"/>
    <property type="evidence" value="ECO:0007669"/>
    <property type="project" value="UniProtKB-SubCell"/>
</dbReference>
<dbReference type="PANTHER" id="PTHR43744">
    <property type="entry name" value="ABC TRANSPORTER PERMEASE PROTEIN MG189-RELATED-RELATED"/>
    <property type="match status" value="1"/>
</dbReference>
<gene>
    <name evidence="10" type="ORF">DVH02_02795</name>
</gene>
<evidence type="ECO:0000256" key="3">
    <source>
        <dbReference type="ARBA" id="ARBA00022475"/>
    </source>
</evidence>